<evidence type="ECO:0000313" key="4">
    <source>
        <dbReference type="Proteomes" id="UP000694404"/>
    </source>
</evidence>
<evidence type="ECO:0000256" key="1">
    <source>
        <dbReference type="SAM" id="MobiDB-lite"/>
    </source>
</evidence>
<organism evidence="3 4">
    <name type="scientific">Chelonoidis abingdonii</name>
    <name type="common">Abingdon island giant tortoise</name>
    <name type="synonym">Testudo abingdonii</name>
    <dbReference type="NCBI Taxonomy" id="106734"/>
    <lineage>
        <taxon>Eukaryota</taxon>
        <taxon>Metazoa</taxon>
        <taxon>Chordata</taxon>
        <taxon>Craniata</taxon>
        <taxon>Vertebrata</taxon>
        <taxon>Euteleostomi</taxon>
        <taxon>Archelosauria</taxon>
        <taxon>Testudinata</taxon>
        <taxon>Testudines</taxon>
        <taxon>Cryptodira</taxon>
        <taxon>Durocryptodira</taxon>
        <taxon>Testudinoidea</taxon>
        <taxon>Testudinidae</taxon>
        <taxon>Chelonoidis</taxon>
    </lineage>
</organism>
<feature type="domain" description="FAM171 N-terminal" evidence="2">
    <location>
        <begin position="61"/>
        <end position="172"/>
    </location>
</feature>
<evidence type="ECO:0000313" key="3">
    <source>
        <dbReference type="Ensembl" id="ENSCABP00000011105.1"/>
    </source>
</evidence>
<protein>
    <submittedName>
        <fullName evidence="3">Family with sequence similarity 171 member A2</fullName>
    </submittedName>
</protein>
<dbReference type="PANTHER" id="PTHR31626:SF3">
    <property type="entry name" value="PROTEIN FAM171A2"/>
    <property type="match status" value="1"/>
</dbReference>
<dbReference type="Proteomes" id="UP000694404">
    <property type="component" value="Unplaced"/>
</dbReference>
<feature type="region of interest" description="Disordered" evidence="1">
    <location>
        <begin position="1"/>
        <end position="26"/>
    </location>
</feature>
<dbReference type="Ensembl" id="ENSCABT00000012156.1">
    <property type="protein sequence ID" value="ENSCABP00000011105.1"/>
    <property type="gene ID" value="ENSCABG00000008302.1"/>
</dbReference>
<dbReference type="InterPro" id="IPR018890">
    <property type="entry name" value="FAM171"/>
</dbReference>
<evidence type="ECO:0000259" key="2">
    <source>
        <dbReference type="Pfam" id="PF10577"/>
    </source>
</evidence>
<dbReference type="GeneTree" id="ENSGT00950000183184"/>
<proteinExistence type="predicted"/>
<name>A0A8C0IPF2_CHEAB</name>
<sequence>MAPAGHGSWEGVSCTQTRSPSGEGISAPGVAPARYWWLGSCIGRTRRPRARVPTEPPPPEVLIKVQVYENSDLSPLAQAAVEVYGNQTSLASGSTDHEGVGMLPVSYRLGTWILVTAAKRGFVTNSVPWRVEKLPLYASVSLYLLPERPATLILYEDLVQILLGSPGETRDPPATPLP</sequence>
<reference evidence="3" key="1">
    <citation type="submission" date="2025-08" db="UniProtKB">
        <authorList>
            <consortium name="Ensembl"/>
        </authorList>
    </citation>
    <scope>IDENTIFICATION</scope>
</reference>
<reference evidence="3" key="2">
    <citation type="submission" date="2025-09" db="UniProtKB">
        <authorList>
            <consortium name="Ensembl"/>
        </authorList>
    </citation>
    <scope>IDENTIFICATION</scope>
</reference>
<dbReference type="AlphaFoldDB" id="A0A8C0IPF2"/>
<accession>A0A8C0IPF2</accession>
<keyword evidence="4" id="KW-1185">Reference proteome</keyword>
<gene>
    <name evidence="3" type="primary">FAM171A2</name>
</gene>
<dbReference type="PANTHER" id="PTHR31626">
    <property type="entry name" value="SUSHI DOMAIN-CONTAINING PROTEIN"/>
    <property type="match status" value="1"/>
</dbReference>
<dbReference type="InterPro" id="IPR048530">
    <property type="entry name" value="FAM171_N"/>
</dbReference>
<dbReference type="Pfam" id="PF10577">
    <property type="entry name" value="FAM171A1-2-B_N"/>
    <property type="match status" value="1"/>
</dbReference>